<evidence type="ECO:0000313" key="2">
    <source>
        <dbReference type="EMBL" id="KAK4445667.1"/>
    </source>
</evidence>
<keyword evidence="3" id="KW-1185">Reference proteome</keyword>
<dbReference type="Proteomes" id="UP001321760">
    <property type="component" value="Unassembled WGS sequence"/>
</dbReference>
<sequence>MTRPECSRVGAGFGFGRMATGGGWLCVMVVGVWDGLVWSELVLVLWLRGLVPGWRQGAAGPEQMCASAESWMGHGGVGDGARVSRLAVSLLFPSRSLLGLTSGRDSERGRKRRAGSGVVALPWAFVAAGQG</sequence>
<protein>
    <submittedName>
        <fullName evidence="2">Uncharacterized protein</fullName>
    </submittedName>
</protein>
<comment type="caution">
    <text evidence="2">The sequence shown here is derived from an EMBL/GenBank/DDBJ whole genome shotgun (WGS) entry which is preliminary data.</text>
</comment>
<reference evidence="2" key="1">
    <citation type="journal article" date="2023" name="Mol. Phylogenet. Evol.">
        <title>Genome-scale phylogeny and comparative genomics of the fungal order Sordariales.</title>
        <authorList>
            <person name="Hensen N."/>
            <person name="Bonometti L."/>
            <person name="Westerberg I."/>
            <person name="Brannstrom I.O."/>
            <person name="Guillou S."/>
            <person name="Cros-Aarteil S."/>
            <person name="Calhoun S."/>
            <person name="Haridas S."/>
            <person name="Kuo A."/>
            <person name="Mondo S."/>
            <person name="Pangilinan J."/>
            <person name="Riley R."/>
            <person name="LaButti K."/>
            <person name="Andreopoulos B."/>
            <person name="Lipzen A."/>
            <person name="Chen C."/>
            <person name="Yan M."/>
            <person name="Daum C."/>
            <person name="Ng V."/>
            <person name="Clum A."/>
            <person name="Steindorff A."/>
            <person name="Ohm R.A."/>
            <person name="Martin F."/>
            <person name="Silar P."/>
            <person name="Natvig D.O."/>
            <person name="Lalanne C."/>
            <person name="Gautier V."/>
            <person name="Ament-Velasquez S.L."/>
            <person name="Kruys A."/>
            <person name="Hutchinson M.I."/>
            <person name="Powell A.J."/>
            <person name="Barry K."/>
            <person name="Miller A.N."/>
            <person name="Grigoriev I.V."/>
            <person name="Debuchy R."/>
            <person name="Gladieux P."/>
            <person name="Hiltunen Thoren M."/>
            <person name="Johannesson H."/>
        </authorList>
    </citation>
    <scope>NUCLEOTIDE SEQUENCE</scope>
    <source>
        <strain evidence="2">PSN243</strain>
    </source>
</reference>
<keyword evidence="1" id="KW-0472">Membrane</keyword>
<keyword evidence="1" id="KW-1133">Transmembrane helix</keyword>
<name>A0AAV9GBW4_9PEZI</name>
<dbReference type="EMBL" id="MU865963">
    <property type="protein sequence ID" value="KAK4445667.1"/>
    <property type="molecule type" value="Genomic_DNA"/>
</dbReference>
<keyword evidence="1" id="KW-0812">Transmembrane</keyword>
<organism evidence="2 3">
    <name type="scientific">Podospora aff. communis PSN243</name>
    <dbReference type="NCBI Taxonomy" id="3040156"/>
    <lineage>
        <taxon>Eukaryota</taxon>
        <taxon>Fungi</taxon>
        <taxon>Dikarya</taxon>
        <taxon>Ascomycota</taxon>
        <taxon>Pezizomycotina</taxon>
        <taxon>Sordariomycetes</taxon>
        <taxon>Sordariomycetidae</taxon>
        <taxon>Sordariales</taxon>
        <taxon>Podosporaceae</taxon>
        <taxon>Podospora</taxon>
    </lineage>
</organism>
<feature type="transmembrane region" description="Helical" evidence="1">
    <location>
        <begin position="22"/>
        <end position="47"/>
    </location>
</feature>
<gene>
    <name evidence="2" type="ORF">QBC34DRAFT_162327</name>
</gene>
<dbReference type="AlphaFoldDB" id="A0AAV9GBW4"/>
<accession>A0AAV9GBW4</accession>
<reference evidence="2" key="2">
    <citation type="submission" date="2023-05" db="EMBL/GenBank/DDBJ databases">
        <authorList>
            <consortium name="Lawrence Berkeley National Laboratory"/>
            <person name="Steindorff A."/>
            <person name="Hensen N."/>
            <person name="Bonometti L."/>
            <person name="Westerberg I."/>
            <person name="Brannstrom I.O."/>
            <person name="Guillou S."/>
            <person name="Cros-Aarteil S."/>
            <person name="Calhoun S."/>
            <person name="Haridas S."/>
            <person name="Kuo A."/>
            <person name="Mondo S."/>
            <person name="Pangilinan J."/>
            <person name="Riley R."/>
            <person name="Labutti K."/>
            <person name="Andreopoulos B."/>
            <person name="Lipzen A."/>
            <person name="Chen C."/>
            <person name="Yanf M."/>
            <person name="Daum C."/>
            <person name="Ng V."/>
            <person name="Clum A."/>
            <person name="Ohm R."/>
            <person name="Martin F."/>
            <person name="Silar P."/>
            <person name="Natvig D."/>
            <person name="Lalanne C."/>
            <person name="Gautier V."/>
            <person name="Ament-Velasquez S.L."/>
            <person name="Kruys A."/>
            <person name="Hutchinson M.I."/>
            <person name="Powell A.J."/>
            <person name="Barry K."/>
            <person name="Miller A.N."/>
            <person name="Grigoriev I.V."/>
            <person name="Debuchy R."/>
            <person name="Gladieux P."/>
            <person name="Thoren M.H."/>
            <person name="Johannesson H."/>
        </authorList>
    </citation>
    <scope>NUCLEOTIDE SEQUENCE</scope>
    <source>
        <strain evidence="2">PSN243</strain>
    </source>
</reference>
<evidence type="ECO:0000313" key="3">
    <source>
        <dbReference type="Proteomes" id="UP001321760"/>
    </source>
</evidence>
<evidence type="ECO:0000256" key="1">
    <source>
        <dbReference type="SAM" id="Phobius"/>
    </source>
</evidence>
<proteinExistence type="predicted"/>